<organism evidence="4 5">
    <name type="scientific">Fusarium equiseti</name>
    <name type="common">Fusarium scirpi</name>
    <dbReference type="NCBI Taxonomy" id="61235"/>
    <lineage>
        <taxon>Eukaryota</taxon>
        <taxon>Fungi</taxon>
        <taxon>Dikarya</taxon>
        <taxon>Ascomycota</taxon>
        <taxon>Pezizomycotina</taxon>
        <taxon>Sordariomycetes</taxon>
        <taxon>Hypocreomycetidae</taxon>
        <taxon>Hypocreales</taxon>
        <taxon>Nectriaceae</taxon>
        <taxon>Fusarium</taxon>
        <taxon>Fusarium incarnatum-equiseti species complex</taxon>
    </lineage>
</organism>
<dbReference type="EMBL" id="CAJSTJ010000140">
    <property type="protein sequence ID" value="CAG7561222.1"/>
    <property type="molecule type" value="Genomic_DNA"/>
</dbReference>
<comment type="caution">
    <text evidence="4">The sequence shown here is derived from an EMBL/GenBank/DDBJ whole genome shotgun (WGS) entry which is preliminary data.</text>
</comment>
<proteinExistence type="predicted"/>
<dbReference type="PROSITE" id="PS50110">
    <property type="entry name" value="RESPONSE_REGULATORY"/>
    <property type="match status" value="1"/>
</dbReference>
<protein>
    <recommendedName>
        <fullName evidence="3">Response regulatory domain-containing protein</fullName>
    </recommendedName>
</protein>
<evidence type="ECO:0000256" key="1">
    <source>
        <dbReference type="ARBA" id="ARBA00022553"/>
    </source>
</evidence>
<dbReference type="Proteomes" id="UP000693738">
    <property type="component" value="Unassembled WGS sequence"/>
</dbReference>
<sequence length="170" mass="19481">MNEAERQQGDVVVYDPKGLPVPGATLLAPHKAKYLLAEDNNVNVRLFVRHMNSLTLQNTYQIAWNGQQAVDIYKANPEQCRMIFMDISMPVMGGMQASLLIRDFEKENELKPAVIVGLMASMIESENRRMVEQFGMDVCLRKPVRFESLRKILEEWPIEVKTEDLSVQIQ</sequence>
<keyword evidence="1 2" id="KW-0597">Phosphoprotein</keyword>
<evidence type="ECO:0000256" key="2">
    <source>
        <dbReference type="PROSITE-ProRule" id="PRU00169"/>
    </source>
</evidence>
<dbReference type="PANTHER" id="PTHR43719">
    <property type="entry name" value="TWO-COMPONENT HISTIDINE KINASE"/>
    <property type="match status" value="1"/>
</dbReference>
<dbReference type="PANTHER" id="PTHR43719:SF28">
    <property type="entry name" value="PEROXIDE STRESS-ACTIVATED HISTIDINE KINASE MAK1-RELATED"/>
    <property type="match status" value="1"/>
</dbReference>
<dbReference type="CDD" id="cd17546">
    <property type="entry name" value="REC_hyHK_CKI1_RcsC-like"/>
    <property type="match status" value="1"/>
</dbReference>
<evidence type="ECO:0000313" key="4">
    <source>
        <dbReference type="EMBL" id="CAG7561222.1"/>
    </source>
</evidence>
<evidence type="ECO:0000259" key="3">
    <source>
        <dbReference type="PROSITE" id="PS50110"/>
    </source>
</evidence>
<name>A0A8J2IQP4_FUSEQ</name>
<reference evidence="4" key="1">
    <citation type="submission" date="2021-05" db="EMBL/GenBank/DDBJ databases">
        <authorList>
            <person name="Khan N."/>
        </authorList>
    </citation>
    <scope>NUCLEOTIDE SEQUENCE</scope>
</reference>
<evidence type="ECO:0000313" key="5">
    <source>
        <dbReference type="Proteomes" id="UP000693738"/>
    </source>
</evidence>
<dbReference type="SMART" id="SM00448">
    <property type="entry name" value="REC"/>
    <property type="match status" value="1"/>
</dbReference>
<feature type="domain" description="Response regulatory" evidence="3">
    <location>
        <begin position="33"/>
        <end position="157"/>
    </location>
</feature>
<dbReference type="InterPro" id="IPR001789">
    <property type="entry name" value="Sig_transdc_resp-reg_receiver"/>
</dbReference>
<dbReference type="Pfam" id="PF00072">
    <property type="entry name" value="Response_reg"/>
    <property type="match status" value="1"/>
</dbReference>
<feature type="modified residue" description="4-aspartylphosphate" evidence="2">
    <location>
        <position position="86"/>
    </location>
</feature>
<dbReference type="AlphaFoldDB" id="A0A8J2IQP4"/>
<accession>A0A8J2IQP4</accession>
<dbReference type="GO" id="GO:0000160">
    <property type="term" value="P:phosphorelay signal transduction system"/>
    <property type="evidence" value="ECO:0007669"/>
    <property type="project" value="InterPro"/>
</dbReference>
<gene>
    <name evidence="4" type="ORF">FEQUK3_LOCUS6917</name>
</gene>
<dbReference type="InterPro" id="IPR050956">
    <property type="entry name" value="2C_system_His_kinase"/>
</dbReference>